<dbReference type="AlphaFoldDB" id="E9HFC1"/>
<accession>E9HFC1</accession>
<dbReference type="InterPro" id="IPR018379">
    <property type="entry name" value="BEN_domain"/>
</dbReference>
<dbReference type="Pfam" id="PF10523">
    <property type="entry name" value="BEN"/>
    <property type="match status" value="1"/>
</dbReference>
<keyword evidence="1" id="KW-0175">Coiled coil</keyword>
<dbReference type="OrthoDB" id="10677601at2759"/>
<evidence type="ECO:0000259" key="3">
    <source>
        <dbReference type="Pfam" id="PF10523"/>
    </source>
</evidence>
<organism evidence="4 5">
    <name type="scientific">Daphnia pulex</name>
    <name type="common">Water flea</name>
    <dbReference type="NCBI Taxonomy" id="6669"/>
    <lineage>
        <taxon>Eukaryota</taxon>
        <taxon>Metazoa</taxon>
        <taxon>Ecdysozoa</taxon>
        <taxon>Arthropoda</taxon>
        <taxon>Crustacea</taxon>
        <taxon>Branchiopoda</taxon>
        <taxon>Diplostraca</taxon>
        <taxon>Cladocera</taxon>
        <taxon>Anomopoda</taxon>
        <taxon>Daphniidae</taxon>
        <taxon>Daphnia</taxon>
    </lineage>
</organism>
<dbReference type="Proteomes" id="UP000000305">
    <property type="component" value="Unassembled WGS sequence"/>
</dbReference>
<proteinExistence type="predicted"/>
<evidence type="ECO:0000313" key="5">
    <source>
        <dbReference type="Proteomes" id="UP000000305"/>
    </source>
</evidence>
<gene>
    <name evidence="4" type="ORF">DAPPUDRAFT_258414</name>
</gene>
<evidence type="ECO:0000256" key="1">
    <source>
        <dbReference type="SAM" id="Coils"/>
    </source>
</evidence>
<dbReference type="GO" id="GO:0003677">
    <property type="term" value="F:DNA binding"/>
    <property type="evidence" value="ECO:0007669"/>
    <property type="project" value="InterPro"/>
</dbReference>
<feature type="domain" description="BEN" evidence="3">
    <location>
        <begin position="252"/>
        <end position="327"/>
    </location>
</feature>
<dbReference type="KEGG" id="dpx:DAPPUDRAFT_258414"/>
<reference evidence="4 5" key="1">
    <citation type="journal article" date="2011" name="Science">
        <title>The ecoresponsive genome of Daphnia pulex.</title>
        <authorList>
            <person name="Colbourne J.K."/>
            <person name="Pfrender M.E."/>
            <person name="Gilbert D."/>
            <person name="Thomas W.K."/>
            <person name="Tucker A."/>
            <person name="Oakley T.H."/>
            <person name="Tokishita S."/>
            <person name="Aerts A."/>
            <person name="Arnold G.J."/>
            <person name="Basu M.K."/>
            <person name="Bauer D.J."/>
            <person name="Caceres C.E."/>
            <person name="Carmel L."/>
            <person name="Casola C."/>
            <person name="Choi J.H."/>
            <person name="Detter J.C."/>
            <person name="Dong Q."/>
            <person name="Dusheyko S."/>
            <person name="Eads B.D."/>
            <person name="Frohlich T."/>
            <person name="Geiler-Samerotte K.A."/>
            <person name="Gerlach D."/>
            <person name="Hatcher P."/>
            <person name="Jogdeo S."/>
            <person name="Krijgsveld J."/>
            <person name="Kriventseva E.V."/>
            <person name="Kultz D."/>
            <person name="Laforsch C."/>
            <person name="Lindquist E."/>
            <person name="Lopez J."/>
            <person name="Manak J.R."/>
            <person name="Muller J."/>
            <person name="Pangilinan J."/>
            <person name="Patwardhan R.P."/>
            <person name="Pitluck S."/>
            <person name="Pritham E.J."/>
            <person name="Rechtsteiner A."/>
            <person name="Rho M."/>
            <person name="Rogozin I.B."/>
            <person name="Sakarya O."/>
            <person name="Salamov A."/>
            <person name="Schaack S."/>
            <person name="Shapiro H."/>
            <person name="Shiga Y."/>
            <person name="Skalitzky C."/>
            <person name="Smith Z."/>
            <person name="Souvorov A."/>
            <person name="Sung W."/>
            <person name="Tang Z."/>
            <person name="Tsuchiya D."/>
            <person name="Tu H."/>
            <person name="Vos H."/>
            <person name="Wang M."/>
            <person name="Wolf Y.I."/>
            <person name="Yamagata H."/>
            <person name="Yamada T."/>
            <person name="Ye Y."/>
            <person name="Shaw J.R."/>
            <person name="Andrews J."/>
            <person name="Crease T.J."/>
            <person name="Tang H."/>
            <person name="Lucas S.M."/>
            <person name="Robertson H.M."/>
            <person name="Bork P."/>
            <person name="Koonin E.V."/>
            <person name="Zdobnov E.M."/>
            <person name="Grigoriev I.V."/>
            <person name="Lynch M."/>
            <person name="Boore J.L."/>
        </authorList>
    </citation>
    <scope>NUCLEOTIDE SEQUENCE [LARGE SCALE GENOMIC DNA]</scope>
</reference>
<dbReference type="HOGENOM" id="CLU_041599_0_0_1"/>
<evidence type="ECO:0000256" key="2">
    <source>
        <dbReference type="SAM" id="MobiDB-lite"/>
    </source>
</evidence>
<protein>
    <recommendedName>
        <fullName evidence="3">BEN domain-containing protein</fullName>
    </recommendedName>
</protein>
<keyword evidence="5" id="KW-1185">Reference proteome</keyword>
<feature type="region of interest" description="Disordered" evidence="2">
    <location>
        <begin position="15"/>
        <end position="132"/>
    </location>
</feature>
<name>E9HFC1_DAPPU</name>
<feature type="coiled-coil region" evidence="1">
    <location>
        <begin position="164"/>
        <end position="233"/>
    </location>
</feature>
<dbReference type="EMBL" id="GL732634">
    <property type="protein sequence ID" value="EFX69584.1"/>
    <property type="molecule type" value="Genomic_DNA"/>
</dbReference>
<sequence length="350" mass="40459">MEQSQLSKIVQVMSEADENVYGQGKLVIEEKHSQESQESSEEELPDLVTQQEYSEEEDPLKIHISAGKPEEPDPEGSLPDKEEMMVIRDSKADSRGKVCRRKRITSSADDDELATDNMEVSTTHSDNAKSPREELEVIQITREKRKKIVSFREKITLSKDAKKLQLVLEENSRLKEKVINLKMKNREMKKQLKNVVKKKKVVRKTTPAVSETVEELEEKLEEMKNKKIGFYAEKRSIKAKYPNEEQAIYGLLLDELYSFEYMEIHKKTEKDATKGTSLKIAMDPNELKEIRDTMMNLYPKMKCGKGKLSTVVEKNITNKMNKTLKNPDTIKWLQDYNNLVKDLEKAIDAQ</sequence>
<feature type="compositionally biased region" description="Basic and acidic residues" evidence="2">
    <location>
        <begin position="78"/>
        <end position="96"/>
    </location>
</feature>
<evidence type="ECO:0000313" key="4">
    <source>
        <dbReference type="EMBL" id="EFX69584.1"/>
    </source>
</evidence>
<dbReference type="InParanoid" id="E9HFC1"/>